<evidence type="ECO:0000313" key="1">
    <source>
        <dbReference type="EMBL" id="KPC62521.1"/>
    </source>
</evidence>
<dbReference type="Proteomes" id="UP000037982">
    <property type="component" value="Unassembled WGS sequence"/>
</dbReference>
<accession>A0A0N0GZ81</accession>
<evidence type="ECO:0000313" key="2">
    <source>
        <dbReference type="Proteomes" id="UP000037982"/>
    </source>
</evidence>
<gene>
    <name evidence="1" type="ORF">ADL29_18535</name>
</gene>
<name>A0A0N0GZ81_9ACTN</name>
<sequence length="146" mass="16527">MMGVAKDFDKAVDGLALKDRKVDKGCEEKSPNLDPHPADAPEVNCKVKIVSTYSTRLSPSEVVCAVRKHPEVIKWSSPKRGVCGDPDDVIGDTHLIQKYRIHNVMLKWTPKKSGEYVLEQSEGYFYCEKGDDDKQYCHEGDWDVVR</sequence>
<proteinExistence type="predicted"/>
<protein>
    <submittedName>
        <fullName evidence="1">Uncharacterized protein</fullName>
    </submittedName>
</protein>
<dbReference type="PATRIC" id="fig|66876.3.peg.4060"/>
<reference evidence="2" key="1">
    <citation type="submission" date="2015-07" db="EMBL/GenBank/DDBJ databases">
        <authorList>
            <person name="Ju K.-S."/>
            <person name="Doroghazi J.R."/>
            <person name="Metcalf W.W."/>
        </authorList>
    </citation>
    <scope>NUCLEOTIDE SEQUENCE [LARGE SCALE GENOMIC DNA]</scope>
    <source>
        <strain evidence="2">NRRL ISP-5002</strain>
    </source>
</reference>
<organism evidence="1 2">
    <name type="scientific">Streptomyces chattanoogensis</name>
    <dbReference type="NCBI Taxonomy" id="66876"/>
    <lineage>
        <taxon>Bacteria</taxon>
        <taxon>Bacillati</taxon>
        <taxon>Actinomycetota</taxon>
        <taxon>Actinomycetes</taxon>
        <taxon>Kitasatosporales</taxon>
        <taxon>Streptomycetaceae</taxon>
        <taxon>Streptomyces</taxon>
    </lineage>
</organism>
<dbReference type="EMBL" id="LGKG01000138">
    <property type="protein sequence ID" value="KPC62521.1"/>
    <property type="molecule type" value="Genomic_DNA"/>
</dbReference>
<keyword evidence="2" id="KW-1185">Reference proteome</keyword>
<comment type="caution">
    <text evidence="1">The sequence shown here is derived from an EMBL/GenBank/DDBJ whole genome shotgun (WGS) entry which is preliminary data.</text>
</comment>
<dbReference type="AlphaFoldDB" id="A0A0N0GZ81"/>